<evidence type="ECO:0000313" key="2">
    <source>
        <dbReference type="EMBL" id="MBB5364126.1"/>
    </source>
</evidence>
<accession>A0A7W8NF72</accession>
<evidence type="ECO:0000256" key="1">
    <source>
        <dbReference type="SAM" id="MobiDB-lite"/>
    </source>
</evidence>
<dbReference type="Pfam" id="PF18944">
    <property type="entry name" value="DUF5691"/>
    <property type="match status" value="1"/>
</dbReference>
<sequence>MNSLLATAMVGTARASLPPHVGTPLADALNRIRRDDAEATLLVRAALTGLAARAGRCPEPAPPLPELAPAETRSEAPPRVTRHLPHLLHSPVLAEWLALCAAAGWRVPHAFLPELLDWGAAVNAELRDTLRPVLGERGRWLAQFSDHWRWMHSLERIGAALDEEAWDAATEAGREALFRTLRAEAPNAGRAFLTTHFRTEKAGVRRRLLEALTQTWDAADAGLEPLLEETLSDRSEDVRDNARRLLQRLPHSAYNARMATRIRALVGQEQAGLLGRLTGQRKYPLTLSDVPDADAKRDGLETVKHPAEHLRPVLNRAHPAVLMTALESSPAELVKLAVQFDAVDELIRAMFTSSFHPAADGSAELAELLLPHLNGNFQHWRSELLALVRPDRRDAELHRALQDHHSQLALDLLRRLPAPWPAALSHEVMTRLRRVIERAESPYAVHEKNSSWDHAWMGVLELARTCAAPDARRPAPLPDDAPEYARQTLDTLYATLDLRARMHTDFAAERTP</sequence>
<protein>
    <submittedName>
        <fullName evidence="2">Uncharacterized protein</fullName>
    </submittedName>
</protein>
<keyword evidence="3" id="KW-1185">Reference proteome</keyword>
<proteinExistence type="predicted"/>
<gene>
    <name evidence="2" type="ORF">HNQ08_003233</name>
</gene>
<evidence type="ECO:0000313" key="3">
    <source>
        <dbReference type="Proteomes" id="UP000552709"/>
    </source>
</evidence>
<dbReference type="InterPro" id="IPR043746">
    <property type="entry name" value="DUF5691"/>
</dbReference>
<reference evidence="2 3" key="1">
    <citation type="submission" date="2020-08" db="EMBL/GenBank/DDBJ databases">
        <title>Genomic Encyclopedia of Type Strains, Phase IV (KMG-IV): sequencing the most valuable type-strain genomes for metagenomic binning, comparative biology and taxonomic classification.</title>
        <authorList>
            <person name="Goeker M."/>
        </authorList>
    </citation>
    <scope>NUCLEOTIDE SEQUENCE [LARGE SCALE GENOMIC DNA]</scope>
    <source>
        <strain evidence="2 3">DSM 27939</strain>
    </source>
</reference>
<comment type="caution">
    <text evidence="2">The sequence shown here is derived from an EMBL/GenBank/DDBJ whole genome shotgun (WGS) entry which is preliminary data.</text>
</comment>
<dbReference type="SUPFAM" id="SSF48371">
    <property type="entry name" value="ARM repeat"/>
    <property type="match status" value="1"/>
</dbReference>
<dbReference type="Proteomes" id="UP000552709">
    <property type="component" value="Unassembled WGS sequence"/>
</dbReference>
<feature type="region of interest" description="Disordered" evidence="1">
    <location>
        <begin position="57"/>
        <end position="78"/>
    </location>
</feature>
<dbReference type="EMBL" id="JACHFL010000008">
    <property type="protein sequence ID" value="MBB5364126.1"/>
    <property type="molecule type" value="Genomic_DNA"/>
</dbReference>
<dbReference type="AlphaFoldDB" id="A0A7W8NF72"/>
<organism evidence="2 3">
    <name type="scientific">Deinococcus humi</name>
    <dbReference type="NCBI Taxonomy" id="662880"/>
    <lineage>
        <taxon>Bacteria</taxon>
        <taxon>Thermotogati</taxon>
        <taxon>Deinococcota</taxon>
        <taxon>Deinococci</taxon>
        <taxon>Deinococcales</taxon>
        <taxon>Deinococcaceae</taxon>
        <taxon>Deinococcus</taxon>
    </lineage>
</organism>
<name>A0A7W8NF72_9DEIO</name>
<dbReference type="RefSeq" id="WP_184134057.1">
    <property type="nucleotide sequence ID" value="NZ_JACHFL010000008.1"/>
</dbReference>
<dbReference type="InterPro" id="IPR016024">
    <property type="entry name" value="ARM-type_fold"/>
</dbReference>